<dbReference type="PANTHER" id="PTHR43080">
    <property type="entry name" value="CBS DOMAIN-CONTAINING PROTEIN CBSX3, MITOCHONDRIAL"/>
    <property type="match status" value="1"/>
</dbReference>
<dbReference type="PANTHER" id="PTHR43080:SF29">
    <property type="entry name" value="OS02G0818000 PROTEIN"/>
    <property type="match status" value="1"/>
</dbReference>
<dbReference type="InterPro" id="IPR046342">
    <property type="entry name" value="CBS_dom_sf"/>
</dbReference>
<reference evidence="6" key="1">
    <citation type="journal article" date="2019" name="Int. J. Syst. Evol. Microbiol.">
        <title>The Global Catalogue of Microorganisms (GCM) 10K type strain sequencing project: providing services to taxonomists for standard genome sequencing and annotation.</title>
        <authorList>
            <consortium name="The Broad Institute Genomics Platform"/>
            <consortium name="The Broad Institute Genome Sequencing Center for Infectious Disease"/>
            <person name="Wu L."/>
            <person name="Ma J."/>
        </authorList>
    </citation>
    <scope>NUCLEOTIDE SEQUENCE [LARGE SCALE GENOMIC DNA]</scope>
    <source>
        <strain evidence="6">TBRC 7912</strain>
    </source>
</reference>
<dbReference type="Gene3D" id="3.30.1340.30">
    <property type="match status" value="1"/>
</dbReference>
<comment type="caution">
    <text evidence="5">The sequence shown here is derived from an EMBL/GenBank/DDBJ whole genome shotgun (WGS) entry which is preliminary data.</text>
</comment>
<dbReference type="InterPro" id="IPR017080">
    <property type="entry name" value="UCP036990_CBS_BON"/>
</dbReference>
<feature type="domain" description="BON" evidence="3">
    <location>
        <begin position="131"/>
        <end position="199"/>
    </location>
</feature>
<proteinExistence type="predicted"/>
<sequence length="211" mass="23192">MRVTVKDVMTRRVVSVTEGTCFKDIAETLLEHGVSAVPVLDGDGHVVGVVSEADLVRRERFRTGSPRPGRETARDLMSAPAVTVPVDAPVVTAGRLMEHHGVKRLPVTDGHGHLAGIVSRCDLLKVFARSDDDIAREIRRDVLSRSLWMDTSRIRVVVADGVVTLSGRMTLRKDVRLAVRMTGQVDGVVDVVDELTWDRDNTGPEGRPEER</sequence>
<dbReference type="CDD" id="cd04586">
    <property type="entry name" value="CBS_pair_BON_assoc"/>
    <property type="match status" value="1"/>
</dbReference>
<dbReference type="Gene3D" id="3.10.580.10">
    <property type="entry name" value="CBS-domain"/>
    <property type="match status" value="1"/>
</dbReference>
<keyword evidence="1 2" id="KW-0129">CBS domain</keyword>
<evidence type="ECO:0000259" key="4">
    <source>
        <dbReference type="PROSITE" id="PS51371"/>
    </source>
</evidence>
<dbReference type="SUPFAM" id="SSF54631">
    <property type="entry name" value="CBS-domain pair"/>
    <property type="match status" value="1"/>
</dbReference>
<evidence type="ECO:0000256" key="2">
    <source>
        <dbReference type="PROSITE-ProRule" id="PRU00703"/>
    </source>
</evidence>
<dbReference type="PROSITE" id="PS51371">
    <property type="entry name" value="CBS"/>
    <property type="match status" value="2"/>
</dbReference>
<dbReference type="InterPro" id="IPR051257">
    <property type="entry name" value="Diverse_CBS-Domain"/>
</dbReference>
<dbReference type="EMBL" id="JBHSBC010000036">
    <property type="protein sequence ID" value="MFC3984544.1"/>
    <property type="molecule type" value="Genomic_DNA"/>
</dbReference>
<feature type="domain" description="CBS" evidence="4">
    <location>
        <begin position="9"/>
        <end position="67"/>
    </location>
</feature>
<dbReference type="SMART" id="SM00116">
    <property type="entry name" value="CBS"/>
    <property type="match status" value="2"/>
</dbReference>
<name>A0ABV8FAD1_9ACTN</name>
<dbReference type="Proteomes" id="UP001595698">
    <property type="component" value="Unassembled WGS sequence"/>
</dbReference>
<dbReference type="Pfam" id="PF00571">
    <property type="entry name" value="CBS"/>
    <property type="match status" value="2"/>
</dbReference>
<dbReference type="Pfam" id="PF04972">
    <property type="entry name" value="BON"/>
    <property type="match status" value="1"/>
</dbReference>
<dbReference type="InterPro" id="IPR007055">
    <property type="entry name" value="BON_dom"/>
</dbReference>
<evidence type="ECO:0000313" key="5">
    <source>
        <dbReference type="EMBL" id="MFC3984544.1"/>
    </source>
</evidence>
<feature type="domain" description="CBS" evidence="4">
    <location>
        <begin position="77"/>
        <end position="134"/>
    </location>
</feature>
<protein>
    <submittedName>
        <fullName evidence="5">CBS domain-containing protein</fullName>
    </submittedName>
</protein>
<evidence type="ECO:0000313" key="6">
    <source>
        <dbReference type="Proteomes" id="UP001595698"/>
    </source>
</evidence>
<organism evidence="5 6">
    <name type="scientific">Streptosporangium jomthongense</name>
    <dbReference type="NCBI Taxonomy" id="1193683"/>
    <lineage>
        <taxon>Bacteria</taxon>
        <taxon>Bacillati</taxon>
        <taxon>Actinomycetota</taxon>
        <taxon>Actinomycetes</taxon>
        <taxon>Streptosporangiales</taxon>
        <taxon>Streptosporangiaceae</taxon>
        <taxon>Streptosporangium</taxon>
    </lineage>
</organism>
<evidence type="ECO:0000259" key="3">
    <source>
        <dbReference type="PROSITE" id="PS50914"/>
    </source>
</evidence>
<accession>A0ABV8FAD1</accession>
<keyword evidence="6" id="KW-1185">Reference proteome</keyword>
<dbReference type="PROSITE" id="PS50914">
    <property type="entry name" value="BON"/>
    <property type="match status" value="1"/>
</dbReference>
<evidence type="ECO:0000256" key="1">
    <source>
        <dbReference type="ARBA" id="ARBA00023122"/>
    </source>
</evidence>
<gene>
    <name evidence="5" type="ORF">ACFOYY_30715</name>
</gene>
<dbReference type="RefSeq" id="WP_362776384.1">
    <property type="nucleotide sequence ID" value="NZ_JBHSBC010000036.1"/>
</dbReference>
<dbReference type="InterPro" id="IPR000644">
    <property type="entry name" value="CBS_dom"/>
</dbReference>
<dbReference type="PIRSF" id="PIRSF036990">
    <property type="entry name" value="UCP036990_CBS_BON"/>
    <property type="match status" value="1"/>
</dbReference>